<evidence type="ECO:0000313" key="2">
    <source>
        <dbReference type="Proteomes" id="UP000006867"/>
    </source>
</evidence>
<name>A0ABM5LTQ4_BACA1</name>
<gene>
    <name evidence="1" type="ordered locus">BATR1942_01390</name>
</gene>
<organism evidence="1 2">
    <name type="scientific">Bacillus atrophaeus (strain 1942)</name>
    <dbReference type="NCBI Taxonomy" id="720555"/>
    <lineage>
        <taxon>Bacteria</taxon>
        <taxon>Bacillati</taxon>
        <taxon>Bacillota</taxon>
        <taxon>Bacilli</taxon>
        <taxon>Bacillales</taxon>
        <taxon>Bacillaceae</taxon>
        <taxon>Bacillus</taxon>
    </lineage>
</organism>
<keyword evidence="2" id="KW-1185">Reference proteome</keyword>
<proteinExistence type="predicted"/>
<reference evidence="1 2" key="1">
    <citation type="journal article" date="2011" name="Front. Microbiol.">
        <title>Genomic signatures of strain selection and enhancement in Bacillus atrophaeus var. globigii, a historical biowarfare simulant.</title>
        <authorList>
            <person name="Gibbons H.S."/>
            <person name="Broomall S.M."/>
            <person name="McNew L.A."/>
            <person name="Daligault H."/>
            <person name="Chapman C."/>
            <person name="Bruce D."/>
            <person name="Karavis M."/>
            <person name="Krepps M."/>
            <person name="McGregor P.A."/>
            <person name="Hong C."/>
            <person name="Park K.H."/>
            <person name="Akmal A."/>
            <person name="Feldman A."/>
            <person name="Lin J.S."/>
            <person name="Chang W.E."/>
            <person name="Higgs B.W."/>
            <person name="Demirev P."/>
            <person name="Lindquist J."/>
            <person name="Liem A."/>
            <person name="Fochler E."/>
            <person name="Read T.D."/>
            <person name="Tapia R."/>
            <person name="Johnson S."/>
            <person name="Bishop-Lilly K.A."/>
            <person name="Detter C."/>
            <person name="Han C."/>
            <person name="Sozhamannan S."/>
            <person name="Rosenzweig C.N."/>
            <person name="Skowronski E.W."/>
        </authorList>
    </citation>
    <scope>NUCLEOTIDE SEQUENCE [LARGE SCALE GENOMIC DNA]</scope>
    <source>
        <strain evidence="1 2">1942</strain>
    </source>
</reference>
<accession>A0ABM5LTQ4</accession>
<dbReference type="EMBL" id="CP002207">
    <property type="protein sequence ID" value="ADP31236.1"/>
    <property type="molecule type" value="Genomic_DNA"/>
</dbReference>
<dbReference type="Proteomes" id="UP000006867">
    <property type="component" value="Chromosome"/>
</dbReference>
<evidence type="ECO:0000313" key="1">
    <source>
        <dbReference type="EMBL" id="ADP31236.1"/>
    </source>
</evidence>
<sequence length="77" mass="8373">MPSASIKPLGTGLLYHSDRHTGSGSISIFERERGYLFAVIFGLTLQAWPVLEEAGHAVQYLKEIDLAAYGTGLHTLV</sequence>
<protein>
    <submittedName>
        <fullName evidence="1">Uncharacterized protein</fullName>
    </submittedName>
</protein>